<dbReference type="InterPro" id="IPR007219">
    <property type="entry name" value="XnlR_reg_dom"/>
</dbReference>
<dbReference type="Pfam" id="PF04082">
    <property type="entry name" value="Fungal_trans"/>
    <property type="match status" value="1"/>
</dbReference>
<dbReference type="GO" id="GO:0006351">
    <property type="term" value="P:DNA-templated transcription"/>
    <property type="evidence" value="ECO:0007669"/>
    <property type="project" value="InterPro"/>
</dbReference>
<dbReference type="InParanoid" id="A0A0A0HSY7"/>
<keyword evidence="4" id="KW-0804">Transcription</keyword>
<dbReference type="PROSITE" id="PS50048">
    <property type="entry name" value="ZN2_CY6_FUNGAL_2"/>
    <property type="match status" value="1"/>
</dbReference>
<evidence type="ECO:0000313" key="8">
    <source>
        <dbReference type="EMBL" id="KGM92309.1"/>
    </source>
</evidence>
<evidence type="ECO:0000256" key="4">
    <source>
        <dbReference type="ARBA" id="ARBA00023163"/>
    </source>
</evidence>
<keyword evidence="5" id="KW-0539">Nucleus</keyword>
<reference evidence="8 9" key="1">
    <citation type="journal article" date="2011" name="PLoS Genet.">
        <title>Comparative genomic analysis of human fungal pathogens causing paracoccidioidomycosis.</title>
        <authorList>
            <person name="Desjardins C.A."/>
            <person name="Champion M.D."/>
            <person name="Holder J.W."/>
            <person name="Muszewska A."/>
            <person name="Goldberg J."/>
            <person name="Bailao A.M."/>
            <person name="Brigido M.M."/>
            <person name="Ferreira M.E."/>
            <person name="Garcia A.M."/>
            <person name="Grynberg M."/>
            <person name="Gujja S."/>
            <person name="Heiman D.I."/>
            <person name="Henn M.R."/>
            <person name="Kodira C.D."/>
            <person name="Leon-Narvaez H."/>
            <person name="Longo L.V."/>
            <person name="Ma L.J."/>
            <person name="Malavazi I."/>
            <person name="Matsuo A.L."/>
            <person name="Morais F.V."/>
            <person name="Pereira M."/>
            <person name="Rodriguez-Brito S."/>
            <person name="Sakthikumar S."/>
            <person name="Salem-Izacc S.M."/>
            <person name="Sykes S.M."/>
            <person name="Teixeira M.M."/>
            <person name="Vallejo M.C."/>
            <person name="Walter M.E."/>
            <person name="Yandava C."/>
            <person name="Young S."/>
            <person name="Zeng Q."/>
            <person name="Zucker J."/>
            <person name="Felipe M.S."/>
            <person name="Goldman G.H."/>
            <person name="Haas B.J."/>
            <person name="McEwen J.G."/>
            <person name="Nino-Vega G."/>
            <person name="Puccia R."/>
            <person name="San-Blas G."/>
            <person name="Soares C.M."/>
            <person name="Birren B.W."/>
            <person name="Cuomo C.A."/>
        </authorList>
    </citation>
    <scope>NUCLEOTIDE SEQUENCE [LARGE SCALE GENOMIC DNA]</scope>
    <source>
        <strain evidence="8 9">Pb18</strain>
    </source>
</reference>
<dbReference type="GO" id="GO:0005634">
    <property type="term" value="C:nucleus"/>
    <property type="evidence" value="ECO:0007669"/>
    <property type="project" value="TreeGrafter"/>
</dbReference>
<feature type="region of interest" description="Disordered" evidence="6">
    <location>
        <begin position="156"/>
        <end position="321"/>
    </location>
</feature>
<feature type="compositionally biased region" description="Low complexity" evidence="6">
    <location>
        <begin position="62"/>
        <end position="75"/>
    </location>
</feature>
<dbReference type="SMART" id="SM00906">
    <property type="entry name" value="Fungal_trans"/>
    <property type="match status" value="1"/>
</dbReference>
<name>A0A0A0HSY7_PARBD</name>
<dbReference type="GeneID" id="22587397"/>
<protein>
    <recommendedName>
        <fullName evidence="7">Zn(2)-C6 fungal-type domain-containing protein</fullName>
    </recommendedName>
</protein>
<evidence type="ECO:0000256" key="3">
    <source>
        <dbReference type="ARBA" id="ARBA00023125"/>
    </source>
</evidence>
<dbReference type="Pfam" id="PF00172">
    <property type="entry name" value="Zn_clus"/>
    <property type="match status" value="1"/>
</dbReference>
<keyword evidence="1" id="KW-0479">Metal-binding</keyword>
<feature type="region of interest" description="Disordered" evidence="6">
    <location>
        <begin position="61"/>
        <end position="80"/>
    </location>
</feature>
<evidence type="ECO:0000259" key="7">
    <source>
        <dbReference type="PROSITE" id="PS50048"/>
    </source>
</evidence>
<dbReference type="GO" id="GO:0000435">
    <property type="term" value="P:positive regulation of transcription from RNA polymerase II promoter by galactose"/>
    <property type="evidence" value="ECO:0007669"/>
    <property type="project" value="TreeGrafter"/>
</dbReference>
<feature type="compositionally biased region" description="Acidic residues" evidence="6">
    <location>
        <begin position="220"/>
        <end position="239"/>
    </location>
</feature>
<gene>
    <name evidence="8" type="ORF">PADG_11500</name>
</gene>
<evidence type="ECO:0000256" key="6">
    <source>
        <dbReference type="SAM" id="MobiDB-lite"/>
    </source>
</evidence>
<keyword evidence="3" id="KW-0238">DNA-binding</keyword>
<evidence type="ECO:0000256" key="1">
    <source>
        <dbReference type="ARBA" id="ARBA00022723"/>
    </source>
</evidence>
<dbReference type="GO" id="GO:0008270">
    <property type="term" value="F:zinc ion binding"/>
    <property type="evidence" value="ECO:0007669"/>
    <property type="project" value="InterPro"/>
</dbReference>
<dbReference type="Gene3D" id="4.10.240.10">
    <property type="entry name" value="Zn(2)-C6 fungal-type DNA-binding domain"/>
    <property type="match status" value="1"/>
</dbReference>
<dbReference type="KEGG" id="pbn:PADG_11500"/>
<dbReference type="OrthoDB" id="424974at2759"/>
<keyword evidence="2" id="KW-0805">Transcription regulation</keyword>
<dbReference type="RefSeq" id="XP_010758965.1">
    <property type="nucleotide sequence ID" value="XM_010760663.1"/>
</dbReference>
<feature type="compositionally biased region" description="Basic and acidic residues" evidence="6">
    <location>
        <begin position="194"/>
        <end position="203"/>
    </location>
</feature>
<evidence type="ECO:0000313" key="9">
    <source>
        <dbReference type="Proteomes" id="UP000001628"/>
    </source>
</evidence>
<dbReference type="PANTHER" id="PTHR47424:SF3">
    <property type="entry name" value="REGULATORY PROTEIN GAL4"/>
    <property type="match status" value="1"/>
</dbReference>
<dbReference type="AlphaFoldDB" id="A0A0A0HSY7"/>
<dbReference type="HOGENOM" id="CLU_011858_0_0_1"/>
<keyword evidence="9" id="KW-1185">Reference proteome</keyword>
<feature type="compositionally biased region" description="Polar residues" evidence="6">
    <location>
        <begin position="180"/>
        <end position="191"/>
    </location>
</feature>
<dbReference type="PANTHER" id="PTHR47424">
    <property type="entry name" value="REGULATORY PROTEIN GAL4"/>
    <property type="match status" value="1"/>
</dbReference>
<dbReference type="SMART" id="SM00066">
    <property type="entry name" value="GAL4"/>
    <property type="match status" value="2"/>
</dbReference>
<dbReference type="SUPFAM" id="SSF57701">
    <property type="entry name" value="Zn2/Cys6 DNA-binding domain"/>
    <property type="match status" value="2"/>
</dbReference>
<dbReference type="eggNOG" id="ENOG502RJRW">
    <property type="taxonomic scope" value="Eukaryota"/>
</dbReference>
<evidence type="ECO:0000256" key="2">
    <source>
        <dbReference type="ARBA" id="ARBA00023015"/>
    </source>
</evidence>
<sequence>MEGESTLLTMESDVPSSSHQVKSSRAAVRCLTCRLKHVRCDGAQPVCSTCLRKDQTCEYPTSASHPAAKPSSAKANLTGRQLAGKTRTVRACLVCRGAKRKCDGEMPERLKFLHLICTHFLRGRNMVRTVTDLDSMWALFEKRYRGELYLRIKRRNRKRPESPSDERPHKQIRISHPRVLNQSGGNQNISLPSLRKERVRSPRESPSLQLVGAISKTSSEGDESKESDEEESSSQDDEKEPNAGSVRRSIPSVQSPPVKTHGSSGHGSSEASEYVGPFTPQAHPTTAEKAQESQESSDSDVSVEMGDGAESPNSAESEQDRDDLSLFLPGLRQAVFQRTGVSRPGSTLESDRELKRLSKVANQKSEKMLFPDPVNLILPQRNAANELVSLYLTREYVNMPIFHREDFTDRYKSLWNETEQRGSRISVSGDSCIFYGILNGIFAIGTLLRDPNDLNDSEQYFQRCQNLIFMNGIEEGEIIHVQAYLIMAQYFLAANNLRDAWKSIGLAIRAAQSLHLHLVSGSHHLTPREDQELPRRVWHCSLTLECIIAMNMGITTLTKHTSETPLPFPANRDYIDRLASEGQGDPDPGIDRPSIIEFFNNSARLYHRYNALVPIMQELQLTDSGSARKKLEAFDPQPLIDVDRSLSSWQAGLPTFLRPDADSESLKYPIARRQHNTLRIRYLHMRLLLWQPLLAIVAAASPDIDVRVVARRIASPQTRREIAIEKIERPMTHIIAHESAVKCILLATEIINIFNEIENGGADCRKGDHNLAIPSLWESIGYVFACAKVFIAARKCPRGVIEDVGGMEVIREGWWISIELMRKYRQFSQAASVCVKTLEKLDVLSSGARNGFAGDGVSVTKDISWLECLPIDLNS</sequence>
<feature type="domain" description="Zn(2)-C6 fungal-type" evidence="7">
    <location>
        <begin position="29"/>
        <end position="59"/>
    </location>
</feature>
<evidence type="ECO:0000256" key="5">
    <source>
        <dbReference type="ARBA" id="ARBA00023242"/>
    </source>
</evidence>
<feature type="compositionally biased region" description="Low complexity" evidence="6">
    <location>
        <begin position="293"/>
        <end position="304"/>
    </location>
</feature>
<dbReference type="VEuPathDB" id="FungiDB:PADG_11500"/>
<dbReference type="InterPro" id="IPR051127">
    <property type="entry name" value="Fungal_SecMet_Regulators"/>
</dbReference>
<dbReference type="CDD" id="cd00067">
    <property type="entry name" value="GAL4"/>
    <property type="match status" value="2"/>
</dbReference>
<dbReference type="GO" id="GO:0000978">
    <property type="term" value="F:RNA polymerase II cis-regulatory region sequence-specific DNA binding"/>
    <property type="evidence" value="ECO:0007669"/>
    <property type="project" value="TreeGrafter"/>
</dbReference>
<dbReference type="InterPro" id="IPR001138">
    <property type="entry name" value="Zn2Cys6_DnaBD"/>
</dbReference>
<dbReference type="OMA" id="GACKCIL"/>
<feature type="compositionally biased region" description="Basic and acidic residues" evidence="6">
    <location>
        <begin position="159"/>
        <end position="169"/>
    </location>
</feature>
<organism evidence="8 9">
    <name type="scientific">Paracoccidioides brasiliensis (strain Pb18)</name>
    <dbReference type="NCBI Taxonomy" id="502780"/>
    <lineage>
        <taxon>Eukaryota</taxon>
        <taxon>Fungi</taxon>
        <taxon>Dikarya</taxon>
        <taxon>Ascomycota</taxon>
        <taxon>Pezizomycotina</taxon>
        <taxon>Eurotiomycetes</taxon>
        <taxon>Eurotiomycetidae</taxon>
        <taxon>Onygenales</taxon>
        <taxon>Ajellomycetaceae</taxon>
        <taxon>Paracoccidioides</taxon>
    </lineage>
</organism>
<dbReference type="CDD" id="cd12148">
    <property type="entry name" value="fungal_TF_MHR"/>
    <property type="match status" value="1"/>
</dbReference>
<proteinExistence type="predicted"/>
<dbReference type="GO" id="GO:0000981">
    <property type="term" value="F:DNA-binding transcription factor activity, RNA polymerase II-specific"/>
    <property type="evidence" value="ECO:0007669"/>
    <property type="project" value="InterPro"/>
</dbReference>
<dbReference type="Proteomes" id="UP000001628">
    <property type="component" value="Unassembled WGS sequence"/>
</dbReference>
<dbReference type="EMBL" id="KN275959">
    <property type="protein sequence ID" value="KGM92309.1"/>
    <property type="molecule type" value="Genomic_DNA"/>
</dbReference>
<accession>A0A0A0HSY7</accession>
<dbReference type="InterPro" id="IPR036864">
    <property type="entry name" value="Zn2-C6_fun-type_DNA-bd_sf"/>
</dbReference>